<proteinExistence type="predicted"/>
<comment type="caution">
    <text evidence="2">The sequence shown here is derived from an EMBL/GenBank/DDBJ whole genome shotgun (WGS) entry which is preliminary data.</text>
</comment>
<organism evidence="2 3">
    <name type="scientific">Molossus molossus</name>
    <name type="common">Pallas' mastiff bat</name>
    <name type="synonym">Vespertilio molossus</name>
    <dbReference type="NCBI Taxonomy" id="27622"/>
    <lineage>
        <taxon>Eukaryota</taxon>
        <taxon>Metazoa</taxon>
        <taxon>Chordata</taxon>
        <taxon>Craniata</taxon>
        <taxon>Vertebrata</taxon>
        <taxon>Euteleostomi</taxon>
        <taxon>Mammalia</taxon>
        <taxon>Eutheria</taxon>
        <taxon>Laurasiatheria</taxon>
        <taxon>Chiroptera</taxon>
        <taxon>Yangochiroptera</taxon>
        <taxon>Molossidae</taxon>
        <taxon>Molossus</taxon>
    </lineage>
</organism>
<protein>
    <submittedName>
        <fullName evidence="2">Uncharacterized protein</fullName>
    </submittedName>
</protein>
<dbReference type="AlphaFoldDB" id="A0A7J8CZ99"/>
<reference evidence="2 3" key="1">
    <citation type="journal article" date="2020" name="Nature">
        <title>Six reference-quality genomes reveal evolution of bat adaptations.</title>
        <authorList>
            <person name="Jebb D."/>
            <person name="Huang Z."/>
            <person name="Pippel M."/>
            <person name="Hughes G.M."/>
            <person name="Lavrichenko K."/>
            <person name="Devanna P."/>
            <person name="Winkler S."/>
            <person name="Jermiin L.S."/>
            <person name="Skirmuntt E.C."/>
            <person name="Katzourakis A."/>
            <person name="Burkitt-Gray L."/>
            <person name="Ray D.A."/>
            <person name="Sullivan K.A.M."/>
            <person name="Roscito J.G."/>
            <person name="Kirilenko B.M."/>
            <person name="Davalos L.M."/>
            <person name="Corthals A.P."/>
            <person name="Power M.L."/>
            <person name="Jones G."/>
            <person name="Ransome R.D."/>
            <person name="Dechmann D.K.N."/>
            <person name="Locatelli A.G."/>
            <person name="Puechmaille S.J."/>
            <person name="Fedrigo O."/>
            <person name="Jarvis E.D."/>
            <person name="Hiller M."/>
            <person name="Vernes S.C."/>
            <person name="Myers E.W."/>
            <person name="Teeling E.C."/>
        </authorList>
    </citation>
    <scope>NUCLEOTIDE SEQUENCE [LARGE SCALE GENOMIC DNA]</scope>
    <source>
        <strain evidence="2">MMolMol1</strain>
        <tissue evidence="2">Muscle</tissue>
    </source>
</reference>
<gene>
    <name evidence="2" type="ORF">HJG59_009556</name>
</gene>
<evidence type="ECO:0000313" key="2">
    <source>
        <dbReference type="EMBL" id="KAF6416314.1"/>
    </source>
</evidence>
<dbReference type="EMBL" id="JACASF010000019">
    <property type="protein sequence ID" value="KAF6416314.1"/>
    <property type="molecule type" value="Genomic_DNA"/>
</dbReference>
<feature type="signal peptide" evidence="1">
    <location>
        <begin position="1"/>
        <end position="17"/>
    </location>
</feature>
<dbReference type="Proteomes" id="UP000550707">
    <property type="component" value="Unassembled WGS sequence"/>
</dbReference>
<keyword evidence="3" id="KW-1185">Reference proteome</keyword>
<dbReference type="InParanoid" id="A0A7J8CZ99"/>
<evidence type="ECO:0000256" key="1">
    <source>
        <dbReference type="SAM" id="SignalP"/>
    </source>
</evidence>
<feature type="chain" id="PRO_5029465978" evidence="1">
    <location>
        <begin position="18"/>
        <end position="127"/>
    </location>
</feature>
<accession>A0A7J8CZ99</accession>
<sequence>MVLMSLLMLLSFLKIMALNSTSDHLLSCILLISSSIEFSCFFIWDLFLCFTILAISVGFRACQIFPVDVFCCFWLSLLGLDEPGWVHIKHHCQVLLSWVDLQAQEGFNNPLPFSWWLVVSVTQCPVM</sequence>
<evidence type="ECO:0000313" key="3">
    <source>
        <dbReference type="Proteomes" id="UP000550707"/>
    </source>
</evidence>
<name>A0A7J8CZ99_MOLMO</name>
<keyword evidence="1" id="KW-0732">Signal</keyword>